<dbReference type="VEuPathDB" id="MicrosporidiaDB:CWI36_0482p0010"/>
<feature type="compositionally biased region" description="Basic and acidic residues" evidence="1">
    <location>
        <begin position="41"/>
        <end position="76"/>
    </location>
</feature>
<comment type="caution">
    <text evidence="3">The sequence shown here is derived from an EMBL/GenBank/DDBJ whole genome shotgun (WGS) entry which is preliminary data.</text>
</comment>
<keyword evidence="2" id="KW-0732">Signal</keyword>
<dbReference type="Proteomes" id="UP000293045">
    <property type="component" value="Unassembled WGS sequence"/>
</dbReference>
<evidence type="ECO:0000313" key="3">
    <source>
        <dbReference type="EMBL" id="TBU05391.1"/>
    </source>
</evidence>
<dbReference type="AlphaFoldDB" id="A0A4Q9LEA0"/>
<proteinExistence type="predicted"/>
<reference evidence="3 4" key="1">
    <citation type="submission" date="2017-12" db="EMBL/GenBank/DDBJ databases">
        <authorList>
            <person name="Pombert J.-F."/>
            <person name="Haag K.L."/>
            <person name="Ebert D."/>
        </authorList>
    </citation>
    <scope>NUCLEOTIDE SEQUENCE [LARGE SCALE GENOMIC DNA]</scope>
    <source>
        <strain evidence="3">IL-BN-2</strain>
    </source>
</reference>
<protein>
    <submittedName>
        <fullName evidence="3">Uncharacterized protein</fullName>
    </submittedName>
</protein>
<dbReference type="EMBL" id="PIXR01000685">
    <property type="protein sequence ID" value="TBU05391.1"/>
    <property type="molecule type" value="Genomic_DNA"/>
</dbReference>
<organism evidence="3 4">
    <name type="scientific">Hamiltosporidium magnivora</name>
    <dbReference type="NCBI Taxonomy" id="148818"/>
    <lineage>
        <taxon>Eukaryota</taxon>
        <taxon>Fungi</taxon>
        <taxon>Fungi incertae sedis</taxon>
        <taxon>Microsporidia</taxon>
        <taxon>Dubosqiidae</taxon>
        <taxon>Hamiltosporidium</taxon>
    </lineage>
</organism>
<sequence length="551" mass="65252">MIILNLSRCIIFLNVLNVILTTVSDSLEVLKKANIKEKPDQELMKNITEDKEKDSTDSKIRENSEKENPSLDENNKKTVRLGNIFNLRRDSDSKNNMSSTVKHTNNSSKTKKGISFIFVNSLDNPKNIFNENMPRFKNAHSFNPLEWQESRGNGSSLNMNPRSINQPYNQNVNCQSFQQHKLYNETNKLFSILNRIYFYKVFTHLKDLLPLLQYNYLFNSITNKDTLYVHCRTFENISFNEIKIKKDTNITKEELQKNWELFDRKYSEINITDYNYPLLSLIPGISMLKEFIYKLLSNKSLEERNIFNIFVGMKMLESILVFSREIIFVLNPNHKIDIFNCDRRVKNILIEHKKIFFAILKILLAKNFCLSKEFFTNLRIIEIGCVCFLKNRQYWANEYHFYFLRALIDSIFLLDDELLNIVHGVFSDYVLNVSCHTGFVSLKRLNFFEIGKFKIAPQMAMKFIRYYLRMLNKKEFIMCRDLNVVVFIDIIGALTNEADIIEKNGSTQENEHMDLLFRCISTFHFIIKFGFNRDIHDHYHLKMLSEYIVLR</sequence>
<feature type="region of interest" description="Disordered" evidence="1">
    <location>
        <begin position="41"/>
        <end position="77"/>
    </location>
</feature>
<dbReference type="VEuPathDB" id="MicrosporidiaDB:CWI39_0685p0020"/>
<feature type="chain" id="PRO_5020282704" evidence="2">
    <location>
        <begin position="27"/>
        <end position="551"/>
    </location>
</feature>
<gene>
    <name evidence="3" type="ORF">CWI39_0685p0020</name>
</gene>
<name>A0A4Q9LEA0_9MICR</name>
<evidence type="ECO:0000256" key="2">
    <source>
        <dbReference type="SAM" id="SignalP"/>
    </source>
</evidence>
<evidence type="ECO:0000313" key="4">
    <source>
        <dbReference type="Proteomes" id="UP000293045"/>
    </source>
</evidence>
<evidence type="ECO:0000256" key="1">
    <source>
        <dbReference type="SAM" id="MobiDB-lite"/>
    </source>
</evidence>
<accession>A0A4Q9LEA0</accession>
<feature type="signal peptide" evidence="2">
    <location>
        <begin position="1"/>
        <end position="26"/>
    </location>
</feature>